<dbReference type="EMBL" id="FLUX01000011">
    <property type="protein sequence ID" value="SBW23847.1"/>
    <property type="molecule type" value="Genomic_DNA"/>
</dbReference>
<organism evidence="1 2">
    <name type="scientific">Citrobacter europaeus</name>
    <dbReference type="NCBI Taxonomy" id="1914243"/>
    <lineage>
        <taxon>Bacteria</taxon>
        <taxon>Pseudomonadati</taxon>
        <taxon>Pseudomonadota</taxon>
        <taxon>Gammaproteobacteria</taxon>
        <taxon>Enterobacterales</taxon>
        <taxon>Enterobacteriaceae</taxon>
        <taxon>Citrobacter</taxon>
    </lineage>
</organism>
<reference evidence="1 2" key="1">
    <citation type="submission" date="2016-04" db="EMBL/GenBank/DDBJ databases">
        <authorList>
            <person name="Mornico D."/>
        </authorList>
    </citation>
    <scope>NUCLEOTIDE SEQUENCE [LARGE SCALE GENOMIC DNA]</scope>
    <source>
        <strain evidence="1 2">A121</strain>
    </source>
</reference>
<keyword evidence="2" id="KW-1185">Reference proteome</keyword>
<comment type="caution">
    <text evidence="1">The sequence shown here is derived from an EMBL/GenBank/DDBJ whole genome shotgun (WGS) entry which is preliminary data.</text>
</comment>
<name>A0ABY0JMC7_9ENTR</name>
<gene>
    <name evidence="1" type="ORF">BN4901_1305</name>
</gene>
<protein>
    <submittedName>
        <fullName evidence="1">Uncharacterized protein</fullName>
    </submittedName>
</protein>
<proteinExistence type="predicted"/>
<sequence>MMDSFQRIVADNLLQANELITVGISERANPIVKMTKI</sequence>
<evidence type="ECO:0000313" key="2">
    <source>
        <dbReference type="Proteomes" id="UP000195338"/>
    </source>
</evidence>
<dbReference type="Proteomes" id="UP000195338">
    <property type="component" value="Unassembled WGS sequence"/>
</dbReference>
<accession>A0ABY0JMC7</accession>
<evidence type="ECO:0000313" key="1">
    <source>
        <dbReference type="EMBL" id="SBW23847.1"/>
    </source>
</evidence>